<dbReference type="PROSITE" id="PS51257">
    <property type="entry name" value="PROKAR_LIPOPROTEIN"/>
    <property type="match status" value="1"/>
</dbReference>
<reference evidence="12 13" key="1">
    <citation type="journal article" date="2017" name="Int. J. Syst. Evol. Microbiol.">
        <title>Bacillus mangrovi sp. nov., isolated from a sediment sample from a mangrove forest.</title>
        <authorList>
            <person name="Gupta V."/>
            <person name="Singh P.K."/>
            <person name="Korpole S."/>
            <person name="Tanuku N.R.S."/>
            <person name="Pinnaka A.K."/>
        </authorList>
    </citation>
    <scope>NUCLEOTIDE SEQUENCE [LARGE SCALE GENOMIC DNA]</scope>
    <source>
        <strain evidence="12 13">KCTC 33872</strain>
    </source>
</reference>
<dbReference type="Gene3D" id="3.40.190.10">
    <property type="entry name" value="Periplasmic binding protein-like II"/>
    <property type="match status" value="2"/>
</dbReference>
<comment type="function">
    <text evidence="1">Part of the ABC transporter complex PstSACB involved in phosphate import.</text>
</comment>
<comment type="subunit">
    <text evidence="4 10">The complex is composed of two ATP-binding proteins (PstB), two transmembrane proteins (PstC and PstA) and a solute-binding protein (PstS).</text>
</comment>
<dbReference type="PANTHER" id="PTHR30570:SF1">
    <property type="entry name" value="PHOSPHATE-BINDING PROTEIN PSTS"/>
    <property type="match status" value="1"/>
</dbReference>
<keyword evidence="10" id="KW-1003">Cell membrane</keyword>
<keyword evidence="9 10" id="KW-0449">Lipoprotein</keyword>
<evidence type="ECO:0000313" key="12">
    <source>
        <dbReference type="EMBL" id="MTH52429.1"/>
    </source>
</evidence>
<dbReference type="Proteomes" id="UP000434639">
    <property type="component" value="Unassembled WGS sequence"/>
</dbReference>
<comment type="subcellular location">
    <subcellularLocation>
        <location evidence="2 10">Cell membrane</location>
        <topology evidence="2 10">Lipid-anchor</topology>
    </subcellularLocation>
</comment>
<comment type="function">
    <text evidence="10">Involved in the system for phosphate transport across the cytoplasmic membrane.</text>
</comment>
<dbReference type="NCBIfam" id="TIGR02136">
    <property type="entry name" value="ptsS_2"/>
    <property type="match status" value="1"/>
</dbReference>
<evidence type="ECO:0000256" key="3">
    <source>
        <dbReference type="ARBA" id="ARBA00008725"/>
    </source>
</evidence>
<dbReference type="EMBL" id="WMIB01000001">
    <property type="protein sequence ID" value="MTH52429.1"/>
    <property type="molecule type" value="Genomic_DNA"/>
</dbReference>
<evidence type="ECO:0000313" key="13">
    <source>
        <dbReference type="Proteomes" id="UP000434639"/>
    </source>
</evidence>
<protein>
    <recommendedName>
        <fullName evidence="10">Phosphate-binding protein</fullName>
    </recommendedName>
</protein>
<dbReference type="GO" id="GO:0006817">
    <property type="term" value="P:phosphate ion transport"/>
    <property type="evidence" value="ECO:0007669"/>
    <property type="project" value="UniProtKB-UniRule"/>
</dbReference>
<name>A0A7X2S2E3_9BACI</name>
<keyword evidence="6 10" id="KW-0592">Phosphate transport</keyword>
<evidence type="ECO:0000256" key="4">
    <source>
        <dbReference type="ARBA" id="ARBA00011529"/>
    </source>
</evidence>
<dbReference type="InterPro" id="IPR024370">
    <property type="entry name" value="PBP_domain"/>
</dbReference>
<evidence type="ECO:0000256" key="9">
    <source>
        <dbReference type="ARBA" id="ARBA00023288"/>
    </source>
</evidence>
<keyword evidence="10" id="KW-0472">Membrane</keyword>
<dbReference type="GO" id="GO:0005886">
    <property type="term" value="C:plasma membrane"/>
    <property type="evidence" value="ECO:0007669"/>
    <property type="project" value="UniProtKB-SubCell"/>
</dbReference>
<comment type="caution">
    <text evidence="12">The sequence shown here is derived from an EMBL/GenBank/DDBJ whole genome shotgun (WGS) entry which is preliminary data.</text>
</comment>
<evidence type="ECO:0000256" key="2">
    <source>
        <dbReference type="ARBA" id="ARBA00004193"/>
    </source>
</evidence>
<accession>A0A7X2S2E3</accession>
<evidence type="ECO:0000256" key="7">
    <source>
        <dbReference type="ARBA" id="ARBA00022729"/>
    </source>
</evidence>
<dbReference type="SUPFAM" id="SSF53850">
    <property type="entry name" value="Periplasmic binding protein-like II"/>
    <property type="match status" value="1"/>
</dbReference>
<evidence type="ECO:0000256" key="5">
    <source>
        <dbReference type="ARBA" id="ARBA00022448"/>
    </source>
</evidence>
<dbReference type="GO" id="GO:0042301">
    <property type="term" value="F:phosphate ion binding"/>
    <property type="evidence" value="ECO:0007669"/>
    <property type="project" value="UniProtKB-UniRule"/>
</dbReference>
<organism evidence="12 13">
    <name type="scientific">Metabacillus mangrovi</name>
    <dbReference type="NCBI Taxonomy" id="1491830"/>
    <lineage>
        <taxon>Bacteria</taxon>
        <taxon>Bacillati</taxon>
        <taxon>Bacillota</taxon>
        <taxon>Bacilli</taxon>
        <taxon>Bacillales</taxon>
        <taxon>Bacillaceae</taxon>
        <taxon>Metabacillus</taxon>
    </lineage>
</organism>
<keyword evidence="7 10" id="KW-0732">Signal</keyword>
<sequence length="329" mass="35910">MKSLKFAAVSIMASSFLALAACGGGENSNGNNNSEPKTEEQGEKKLSGEIMIDGSSTVGPIGEVVAEEFNAEHPDVQAPIGVSGTGGGFERFAAGETDISQASRPIKDEEKEALEKAGIEFTEFKVANDGLSVVVNKENDWVKEMTVDQLQQMWSDGGAKMWSDIDPSWPKEEIKFYSPGTDSGTYDYFTEAILEANDKENEMTKAATLSEDDNVLVKGVQNDKNAIGYFGYAYYVNNKDSFKVVPVVNEEGKAVEPSDATVEDGSYNPLSRPLYIYVKNDSMKEKEEVKEFVRFYLENASAMAPEAGYVSLPQDETDAAMKAFEEATK</sequence>
<keyword evidence="5 10" id="KW-0813">Transport</keyword>
<dbReference type="AlphaFoldDB" id="A0A7X2S2E3"/>
<feature type="chain" id="PRO_5031589215" description="Phosphate-binding protein" evidence="10">
    <location>
        <begin position="21"/>
        <end position="329"/>
    </location>
</feature>
<evidence type="ECO:0000256" key="8">
    <source>
        <dbReference type="ARBA" id="ARBA00023139"/>
    </source>
</evidence>
<dbReference type="InterPro" id="IPR011862">
    <property type="entry name" value="Phos-bd"/>
</dbReference>
<dbReference type="InterPro" id="IPR050811">
    <property type="entry name" value="Phosphate_ABC_transporter"/>
</dbReference>
<comment type="similarity">
    <text evidence="3 10">Belongs to the PstS family.</text>
</comment>
<evidence type="ECO:0000259" key="11">
    <source>
        <dbReference type="Pfam" id="PF12849"/>
    </source>
</evidence>
<evidence type="ECO:0000256" key="1">
    <source>
        <dbReference type="ARBA" id="ARBA00002841"/>
    </source>
</evidence>
<keyword evidence="8 10" id="KW-0564">Palmitate</keyword>
<dbReference type="RefSeq" id="WP_155110931.1">
    <property type="nucleotide sequence ID" value="NZ_WMIB01000001.1"/>
</dbReference>
<dbReference type="PANTHER" id="PTHR30570">
    <property type="entry name" value="PERIPLASMIC PHOSPHATE BINDING COMPONENT OF PHOSPHATE ABC TRANSPORTER"/>
    <property type="match status" value="1"/>
</dbReference>
<dbReference type="CDD" id="cd13654">
    <property type="entry name" value="PBP2_phosphate_like_2"/>
    <property type="match status" value="1"/>
</dbReference>
<evidence type="ECO:0000256" key="10">
    <source>
        <dbReference type="RuleBase" id="RU367119"/>
    </source>
</evidence>
<gene>
    <name evidence="12" type="primary">pstS</name>
    <name evidence="12" type="ORF">GKZ89_03345</name>
</gene>
<proteinExistence type="inferred from homology"/>
<feature type="signal peptide" evidence="10">
    <location>
        <begin position="1"/>
        <end position="20"/>
    </location>
</feature>
<evidence type="ECO:0000256" key="6">
    <source>
        <dbReference type="ARBA" id="ARBA00022592"/>
    </source>
</evidence>
<dbReference type="Pfam" id="PF12849">
    <property type="entry name" value="PBP_like_2"/>
    <property type="match status" value="1"/>
</dbReference>
<feature type="domain" description="PBP" evidence="11">
    <location>
        <begin position="41"/>
        <end position="297"/>
    </location>
</feature>
<dbReference type="OrthoDB" id="9790048at2"/>
<keyword evidence="13" id="KW-1185">Reference proteome</keyword>